<dbReference type="SUPFAM" id="SSF47413">
    <property type="entry name" value="lambda repressor-like DNA-binding domains"/>
    <property type="match status" value="1"/>
</dbReference>
<protein>
    <recommendedName>
        <fullName evidence="1">HTH cro/C1-type domain-containing protein</fullName>
    </recommendedName>
</protein>
<keyword evidence="3" id="KW-1185">Reference proteome</keyword>
<dbReference type="InterPro" id="IPR010982">
    <property type="entry name" value="Lambda_DNA-bd_dom_sf"/>
</dbReference>
<sequence length="107" mass="12421">MESKLGHDRDESQNELTRKLAKLLRIERKYHMSQEALSDRIICSRASISRMESGGNVRSDILIASLVELELAEHFIVLIDSLLAEPPEKRARDERQRRFDAIMAPYR</sequence>
<feature type="domain" description="HTH cro/C1-type" evidence="1">
    <location>
        <begin position="26"/>
        <end position="63"/>
    </location>
</feature>
<dbReference type="AlphaFoldDB" id="A0A1I6GPX8"/>
<accession>A0A1I6GPX8</accession>
<dbReference type="Proteomes" id="UP000199424">
    <property type="component" value="Unassembled WGS sequence"/>
</dbReference>
<proteinExistence type="predicted"/>
<organism evidence="2 3">
    <name type="scientific">Pseudidiomarina maritima</name>
    <dbReference type="NCBI Taxonomy" id="519453"/>
    <lineage>
        <taxon>Bacteria</taxon>
        <taxon>Pseudomonadati</taxon>
        <taxon>Pseudomonadota</taxon>
        <taxon>Gammaproteobacteria</taxon>
        <taxon>Alteromonadales</taxon>
        <taxon>Idiomarinaceae</taxon>
        <taxon>Pseudidiomarina</taxon>
    </lineage>
</organism>
<evidence type="ECO:0000313" key="2">
    <source>
        <dbReference type="EMBL" id="SFR44228.1"/>
    </source>
</evidence>
<gene>
    <name evidence="2" type="ORF">SAMN04488070_1058</name>
</gene>
<dbReference type="EMBL" id="FOYU01000001">
    <property type="protein sequence ID" value="SFR44228.1"/>
    <property type="molecule type" value="Genomic_DNA"/>
</dbReference>
<dbReference type="Gene3D" id="1.10.260.40">
    <property type="entry name" value="lambda repressor-like DNA-binding domains"/>
    <property type="match status" value="1"/>
</dbReference>
<dbReference type="Pfam" id="PF01381">
    <property type="entry name" value="HTH_3"/>
    <property type="match status" value="1"/>
</dbReference>
<dbReference type="GO" id="GO:0003677">
    <property type="term" value="F:DNA binding"/>
    <property type="evidence" value="ECO:0007669"/>
    <property type="project" value="InterPro"/>
</dbReference>
<evidence type="ECO:0000259" key="1">
    <source>
        <dbReference type="Pfam" id="PF01381"/>
    </source>
</evidence>
<name>A0A1I6GPX8_9GAMM</name>
<dbReference type="InterPro" id="IPR001387">
    <property type="entry name" value="Cro/C1-type_HTH"/>
</dbReference>
<dbReference type="RefSeq" id="WP_092856028.1">
    <property type="nucleotide sequence ID" value="NZ_FOYU01000001.1"/>
</dbReference>
<evidence type="ECO:0000313" key="3">
    <source>
        <dbReference type="Proteomes" id="UP000199424"/>
    </source>
</evidence>
<reference evidence="3" key="1">
    <citation type="submission" date="2016-10" db="EMBL/GenBank/DDBJ databases">
        <authorList>
            <person name="Varghese N."/>
            <person name="Submissions S."/>
        </authorList>
    </citation>
    <scope>NUCLEOTIDE SEQUENCE [LARGE SCALE GENOMIC DNA]</scope>
    <source>
        <strain evidence="3">CGMCC 1.7285</strain>
    </source>
</reference>